<dbReference type="Proteomes" id="UP001209476">
    <property type="component" value="Unassembled WGS sequence"/>
</dbReference>
<accession>A0AAW5UQW3</accession>
<dbReference type="EMBL" id="JAPDUM010000001">
    <property type="protein sequence ID" value="MCW4165019.1"/>
    <property type="molecule type" value="Genomic_DNA"/>
</dbReference>
<dbReference type="RefSeq" id="WP_264911368.1">
    <property type="nucleotide sequence ID" value="NZ_JAPDUL010000001.1"/>
</dbReference>
<gene>
    <name evidence="2" type="ORF">ONS98_07230</name>
</gene>
<keyword evidence="1" id="KW-0732">Signal</keyword>
<protein>
    <submittedName>
        <fullName evidence="2">Uncharacterized protein</fullName>
    </submittedName>
</protein>
<evidence type="ECO:0000313" key="3">
    <source>
        <dbReference type="Proteomes" id="UP001209476"/>
    </source>
</evidence>
<name>A0AAW5UQW3_9BACT</name>
<comment type="caution">
    <text evidence="2">The sequence shown here is derived from an EMBL/GenBank/DDBJ whole genome shotgun (WGS) entry which is preliminary data.</text>
</comment>
<reference evidence="2" key="1">
    <citation type="submission" date="2022-11" db="EMBL/GenBank/DDBJ databases">
        <title>Genomic repertoires linked with pathogenic potency of arthritogenic Prevotella copri isolated from the gut of rheumatoid arthritis patients.</title>
        <authorList>
            <person name="Nii T."/>
            <person name="Maeda Y."/>
            <person name="Motooka D."/>
            <person name="Naito M."/>
            <person name="Matsumoto Y."/>
            <person name="Ogawa T."/>
            <person name="Oguro-Igashira E."/>
            <person name="Kishikawa T."/>
            <person name="Yamashita M."/>
            <person name="Koizumi S."/>
            <person name="Kurakawa T."/>
            <person name="Okumura R."/>
            <person name="Kayama H."/>
            <person name="Murakami M."/>
            <person name="Sakaguchi T."/>
            <person name="Das B."/>
            <person name="Nakamura S."/>
            <person name="Okada Y."/>
            <person name="Kumanogoh A."/>
            <person name="Takeda K."/>
        </authorList>
    </citation>
    <scope>NUCLEOTIDE SEQUENCE</scope>
    <source>
        <strain evidence="2">RA-N001-16</strain>
    </source>
</reference>
<feature type="chain" id="PRO_5043352684" evidence="1">
    <location>
        <begin position="26"/>
        <end position="194"/>
    </location>
</feature>
<proteinExistence type="predicted"/>
<evidence type="ECO:0000313" key="2">
    <source>
        <dbReference type="EMBL" id="MCW4165019.1"/>
    </source>
</evidence>
<sequence>MKLKHILIKCFMLIAIITFHANCLAQSNKLKQSQLINAVKNKMSVNSMKMLSKKDIDATDKFVYSVSNGSILEDTPYKITVSEGFVSISIKTNTSNIDETFAITDSQYSSFKKDLYKADIRIERNESVIGICGAPCIELSLFKHLNNYFKYDTLDSDNNLTYTSSLEDIFWKLIPASLDELLSSINDINEFDVE</sequence>
<feature type="signal peptide" evidence="1">
    <location>
        <begin position="1"/>
        <end position="25"/>
    </location>
</feature>
<organism evidence="2 3">
    <name type="scientific">Segatella copri</name>
    <dbReference type="NCBI Taxonomy" id="165179"/>
    <lineage>
        <taxon>Bacteria</taxon>
        <taxon>Pseudomonadati</taxon>
        <taxon>Bacteroidota</taxon>
        <taxon>Bacteroidia</taxon>
        <taxon>Bacteroidales</taxon>
        <taxon>Prevotellaceae</taxon>
        <taxon>Segatella</taxon>
    </lineage>
</organism>
<evidence type="ECO:0000256" key="1">
    <source>
        <dbReference type="SAM" id="SignalP"/>
    </source>
</evidence>
<dbReference type="AlphaFoldDB" id="A0AAW5UQW3"/>